<organism evidence="1">
    <name type="scientific">Rhizophora mucronata</name>
    <name type="common">Asiatic mangrove</name>
    <dbReference type="NCBI Taxonomy" id="61149"/>
    <lineage>
        <taxon>Eukaryota</taxon>
        <taxon>Viridiplantae</taxon>
        <taxon>Streptophyta</taxon>
        <taxon>Embryophyta</taxon>
        <taxon>Tracheophyta</taxon>
        <taxon>Spermatophyta</taxon>
        <taxon>Magnoliopsida</taxon>
        <taxon>eudicotyledons</taxon>
        <taxon>Gunneridae</taxon>
        <taxon>Pentapetalae</taxon>
        <taxon>rosids</taxon>
        <taxon>fabids</taxon>
        <taxon>Malpighiales</taxon>
        <taxon>Rhizophoraceae</taxon>
        <taxon>Rhizophora</taxon>
    </lineage>
</organism>
<proteinExistence type="predicted"/>
<dbReference type="EMBL" id="GGEC01036889">
    <property type="protein sequence ID" value="MBX17373.1"/>
    <property type="molecule type" value="Transcribed_RNA"/>
</dbReference>
<protein>
    <submittedName>
        <fullName evidence="1">Uncharacterized protein</fullName>
    </submittedName>
</protein>
<dbReference type="AlphaFoldDB" id="A0A2P2LHD8"/>
<sequence>MTAGPTGYCHLLEEKGEGKCKLQSLSQGISVSSALFPSLYFYILFPLQGRPEVFIFEGSCARNTDTLAL</sequence>
<name>A0A2P2LHD8_RHIMU</name>
<accession>A0A2P2LHD8</accession>
<evidence type="ECO:0000313" key="1">
    <source>
        <dbReference type="EMBL" id="MBX17373.1"/>
    </source>
</evidence>
<reference evidence="1" key="1">
    <citation type="submission" date="2018-02" db="EMBL/GenBank/DDBJ databases">
        <title>Rhizophora mucronata_Transcriptome.</title>
        <authorList>
            <person name="Meera S.P."/>
            <person name="Sreeshan A."/>
            <person name="Augustine A."/>
        </authorList>
    </citation>
    <scope>NUCLEOTIDE SEQUENCE</scope>
    <source>
        <tissue evidence="1">Leaf</tissue>
    </source>
</reference>